<dbReference type="PANTHER" id="PTHR21310">
    <property type="entry name" value="AMINOGLYCOSIDE PHOSPHOTRANSFERASE-RELATED-RELATED"/>
    <property type="match status" value="1"/>
</dbReference>
<name>A0A841U505_9BACL</name>
<accession>A0A841U505</accession>
<keyword evidence="3" id="KW-1185">Reference proteome</keyword>
<evidence type="ECO:0000313" key="2">
    <source>
        <dbReference type="EMBL" id="MBB6695696.1"/>
    </source>
</evidence>
<dbReference type="RefSeq" id="WP_185139647.1">
    <property type="nucleotide sequence ID" value="NZ_JACJVR010000136.1"/>
</dbReference>
<dbReference type="EMBL" id="JACJVR010000136">
    <property type="protein sequence ID" value="MBB6695696.1"/>
    <property type="molecule type" value="Genomic_DNA"/>
</dbReference>
<evidence type="ECO:0000313" key="3">
    <source>
        <dbReference type="Proteomes" id="UP000553776"/>
    </source>
</evidence>
<dbReference type="SUPFAM" id="SSF56112">
    <property type="entry name" value="Protein kinase-like (PK-like)"/>
    <property type="match status" value="1"/>
</dbReference>
<protein>
    <submittedName>
        <fullName evidence="2">Aminoglycoside phosphotransferase family protein</fullName>
    </submittedName>
</protein>
<dbReference type="InterPro" id="IPR051678">
    <property type="entry name" value="AGP_Transferase"/>
</dbReference>
<dbReference type="Gene3D" id="3.90.1200.10">
    <property type="match status" value="1"/>
</dbReference>
<comment type="caution">
    <text evidence="2">The sequence shown here is derived from an EMBL/GenBank/DDBJ whole genome shotgun (WGS) entry which is preliminary data.</text>
</comment>
<reference evidence="2 3" key="1">
    <citation type="submission" date="2020-08" db="EMBL/GenBank/DDBJ databases">
        <title>Cohnella phylogeny.</title>
        <authorList>
            <person name="Dunlap C."/>
        </authorList>
    </citation>
    <scope>NUCLEOTIDE SEQUENCE [LARGE SCALE GENOMIC DNA]</scope>
    <source>
        <strain evidence="2 3">DSM 25239</strain>
    </source>
</reference>
<gene>
    <name evidence="2" type="ORF">H7B90_30315</name>
</gene>
<proteinExistence type="predicted"/>
<sequence>MEGTNKVKVRPEELNRLARAAFDCGVAESLELTDGWANSAYKLVLDDGRKAVLKVAPTKNVKQMRYERNMMRAEVDAMRLMREVGGVPVPEVYLFDESETILPASYFIMEHLEGEPYNKARETMTPERRETVERELGVLNRRINEVKGNRFGLFAYETPYDDSWREAFRWLIRGVLEDGREMGVGLPAPYEEFEREIERRLPALDEVKEPRLVHWDLWAGNVFVQGDRITGIIDFERAMWGDPLIEHYFSHFDDTTAFKQGHGWHAEEPGRRIRRSLYDLYLDLILVVECQFRQYTDRDHVEWTANNLAAGWERFRSI</sequence>
<dbReference type="GO" id="GO:0016740">
    <property type="term" value="F:transferase activity"/>
    <property type="evidence" value="ECO:0007669"/>
    <property type="project" value="UniProtKB-KW"/>
</dbReference>
<dbReference type="Gene3D" id="3.30.200.20">
    <property type="entry name" value="Phosphorylase Kinase, domain 1"/>
    <property type="match status" value="1"/>
</dbReference>
<organism evidence="2 3">
    <name type="scientific">Cohnella xylanilytica</name>
    <dbReference type="NCBI Taxonomy" id="557555"/>
    <lineage>
        <taxon>Bacteria</taxon>
        <taxon>Bacillati</taxon>
        <taxon>Bacillota</taxon>
        <taxon>Bacilli</taxon>
        <taxon>Bacillales</taxon>
        <taxon>Paenibacillaceae</taxon>
        <taxon>Cohnella</taxon>
    </lineage>
</organism>
<feature type="domain" description="Aminoglycoside phosphotransferase" evidence="1">
    <location>
        <begin position="32"/>
        <end position="246"/>
    </location>
</feature>
<dbReference type="PANTHER" id="PTHR21310:SF15">
    <property type="entry name" value="AMINOGLYCOSIDE PHOSPHOTRANSFERASE DOMAIN-CONTAINING PROTEIN"/>
    <property type="match status" value="1"/>
</dbReference>
<dbReference type="Pfam" id="PF01636">
    <property type="entry name" value="APH"/>
    <property type="match status" value="1"/>
</dbReference>
<dbReference type="InterPro" id="IPR011009">
    <property type="entry name" value="Kinase-like_dom_sf"/>
</dbReference>
<keyword evidence="2" id="KW-0808">Transferase</keyword>
<dbReference type="InterPro" id="IPR002575">
    <property type="entry name" value="Aminoglycoside_PTrfase"/>
</dbReference>
<evidence type="ECO:0000259" key="1">
    <source>
        <dbReference type="Pfam" id="PF01636"/>
    </source>
</evidence>
<dbReference type="AlphaFoldDB" id="A0A841U505"/>
<dbReference type="Proteomes" id="UP000553776">
    <property type="component" value="Unassembled WGS sequence"/>
</dbReference>